<evidence type="ECO:0000256" key="1">
    <source>
        <dbReference type="SAM" id="MobiDB-lite"/>
    </source>
</evidence>
<organism evidence="2 3">
    <name type="scientific">Micromonospora echinofusca</name>
    <dbReference type="NCBI Taxonomy" id="47858"/>
    <lineage>
        <taxon>Bacteria</taxon>
        <taxon>Bacillati</taxon>
        <taxon>Actinomycetota</taxon>
        <taxon>Actinomycetes</taxon>
        <taxon>Micromonosporales</taxon>
        <taxon>Micromonosporaceae</taxon>
        <taxon>Micromonospora</taxon>
    </lineage>
</organism>
<reference evidence="2 3" key="1">
    <citation type="submission" date="2016-06" db="EMBL/GenBank/DDBJ databases">
        <authorList>
            <person name="Kjaerup R.B."/>
            <person name="Dalgaard T.S."/>
            <person name="Juul-Madsen H.R."/>
        </authorList>
    </citation>
    <scope>NUCLEOTIDE SEQUENCE [LARGE SCALE GENOMIC DNA]</scope>
    <source>
        <strain evidence="2 3">DSM 43913</strain>
    </source>
</reference>
<feature type="region of interest" description="Disordered" evidence="1">
    <location>
        <begin position="1"/>
        <end position="22"/>
    </location>
</feature>
<dbReference type="Proteomes" id="UP000198251">
    <property type="component" value="Chromosome I"/>
</dbReference>
<accession>A0A1C5G4N2</accession>
<protein>
    <submittedName>
        <fullName evidence="2">Uncharacterized protein</fullName>
    </submittedName>
</protein>
<dbReference type="AlphaFoldDB" id="A0A1C5G4N2"/>
<feature type="compositionally biased region" description="Basic and acidic residues" evidence="1">
    <location>
        <begin position="79"/>
        <end position="88"/>
    </location>
</feature>
<sequence>MDTNTKANLVGGPRDGSTIDTGGDALLEVEIDGMMHRYVRTTKQHGEDGTVYNYDGMVAPDGGEPGVEDPEARVASPKADAEGHGGKH</sequence>
<dbReference type="RefSeq" id="WP_088998809.1">
    <property type="nucleotide sequence ID" value="NZ_JBFAAC010000027.1"/>
</dbReference>
<proteinExistence type="predicted"/>
<evidence type="ECO:0000313" key="2">
    <source>
        <dbReference type="EMBL" id="SCG14650.1"/>
    </source>
</evidence>
<dbReference type="GeneID" id="95800746"/>
<feature type="region of interest" description="Disordered" evidence="1">
    <location>
        <begin position="59"/>
        <end position="88"/>
    </location>
</feature>
<keyword evidence="3" id="KW-1185">Reference proteome</keyword>
<name>A0A1C5G4N2_MICEH</name>
<evidence type="ECO:0000313" key="3">
    <source>
        <dbReference type="Proteomes" id="UP000198251"/>
    </source>
</evidence>
<gene>
    <name evidence="2" type="ORF">GA0070610_0858</name>
</gene>
<dbReference type="EMBL" id="LT607733">
    <property type="protein sequence ID" value="SCG14650.1"/>
    <property type="molecule type" value="Genomic_DNA"/>
</dbReference>